<dbReference type="AlphaFoldDB" id="A0A347ZU77"/>
<sequence length="370" mass="40922">MVSQKQLRILIGFFLAFSFILSSCGNSADTTSEANLQETLQAIYAMDTLQAIEAQQTGQAVQQPTEEPPTAEPPTEEPIVQEPTQSDFPMPGEPPEELDRTLEDSVAGYTGEDKKATQGDNILNNLYERPFTSREMIYQPDLDITTVDFGPSDDGFYYFTVRLYGMNTEGGGLKGLYGIEFDRTLTGRGDLLVTVLDPQKEWTMDGVTIYLDDNRDVGGLKPIEAEAGFNGSGYDTTLEMDADKNAYARIDPKDGNAVQFAISFPLVGGVDQFLWGAWADNGWMDPTRFDYNDSMGPTEAGSPILGKYYPVKGLYNLDNTCRLPFGLEQTGLVAGMCKIGVQKEECKCLQWYTFNFGSTSMKVCIRKKCS</sequence>
<evidence type="ECO:0000256" key="2">
    <source>
        <dbReference type="SAM" id="SignalP"/>
    </source>
</evidence>
<evidence type="ECO:0000313" key="3">
    <source>
        <dbReference type="EMBL" id="REG10559.1"/>
    </source>
</evidence>
<reference evidence="3 4" key="1">
    <citation type="submission" date="2018-08" db="EMBL/GenBank/DDBJ databases">
        <title>Genomic Encyclopedia of Type Strains, Phase IV (KMG-IV): sequencing the most valuable type-strain genomes for metagenomic binning, comparative biology and taxonomic classification.</title>
        <authorList>
            <person name="Goeker M."/>
        </authorList>
    </citation>
    <scope>NUCLEOTIDE SEQUENCE [LARGE SCALE GENOMIC DNA]</scope>
    <source>
        <strain evidence="3 4">DSM 23923</strain>
    </source>
</reference>
<evidence type="ECO:0000313" key="4">
    <source>
        <dbReference type="Proteomes" id="UP000256388"/>
    </source>
</evidence>
<dbReference type="EMBL" id="QUMS01000001">
    <property type="protein sequence ID" value="REG10559.1"/>
    <property type="molecule type" value="Genomic_DNA"/>
</dbReference>
<feature type="region of interest" description="Disordered" evidence="1">
    <location>
        <begin position="55"/>
        <end position="98"/>
    </location>
</feature>
<protein>
    <submittedName>
        <fullName evidence="3">Uncharacterized protein</fullName>
    </submittedName>
</protein>
<dbReference type="PROSITE" id="PS51257">
    <property type="entry name" value="PROKAR_LIPOPROTEIN"/>
    <property type="match status" value="1"/>
</dbReference>
<accession>A0A347ZU77</accession>
<keyword evidence="2" id="KW-0732">Signal</keyword>
<keyword evidence="4" id="KW-1185">Reference proteome</keyword>
<gene>
    <name evidence="3" type="ORF">DFR64_0418</name>
</gene>
<organism evidence="3 4">
    <name type="scientific">Pelolinea submarina</name>
    <dbReference type="NCBI Taxonomy" id="913107"/>
    <lineage>
        <taxon>Bacteria</taxon>
        <taxon>Bacillati</taxon>
        <taxon>Chloroflexota</taxon>
        <taxon>Anaerolineae</taxon>
        <taxon>Anaerolineales</taxon>
        <taxon>Anaerolineaceae</taxon>
        <taxon>Pelolinea</taxon>
    </lineage>
</organism>
<feature type="chain" id="PRO_5030063639" evidence="2">
    <location>
        <begin position="29"/>
        <end position="370"/>
    </location>
</feature>
<dbReference type="OrthoDB" id="10007840at2"/>
<comment type="caution">
    <text evidence="3">The sequence shown here is derived from an EMBL/GenBank/DDBJ whole genome shotgun (WGS) entry which is preliminary data.</text>
</comment>
<feature type="signal peptide" evidence="2">
    <location>
        <begin position="1"/>
        <end position="28"/>
    </location>
</feature>
<proteinExistence type="predicted"/>
<evidence type="ECO:0000256" key="1">
    <source>
        <dbReference type="SAM" id="MobiDB-lite"/>
    </source>
</evidence>
<dbReference type="Proteomes" id="UP000256388">
    <property type="component" value="Unassembled WGS sequence"/>
</dbReference>
<name>A0A347ZU77_9CHLR</name>
<dbReference type="RefSeq" id="WP_126440500.1">
    <property type="nucleotide sequence ID" value="NZ_AP018437.1"/>
</dbReference>